<dbReference type="OrthoDB" id="5135333at2759"/>
<keyword evidence="3" id="KW-1185">Reference proteome</keyword>
<dbReference type="EMBL" id="ML994624">
    <property type="protein sequence ID" value="KAF2188139.1"/>
    <property type="molecule type" value="Genomic_DNA"/>
</dbReference>
<evidence type="ECO:0000313" key="3">
    <source>
        <dbReference type="Proteomes" id="UP000800200"/>
    </source>
</evidence>
<proteinExistence type="predicted"/>
<evidence type="ECO:0000313" key="2">
    <source>
        <dbReference type="EMBL" id="KAF2188139.1"/>
    </source>
</evidence>
<sequence length="347" mass="39934">MKEVEKWLHDCSCNHLACSQVKDKDTPLDIFLIDVVNRQIVPKRSDCQYLALSYVWGGACTFHLTKPRLKELQEQGALLRHINAIPQVIRDAMRFTDQINVQYLWVDSLCIIQDDPIHRDPQITHMNVIYRHAFATIINISGQNAESRLPGVSLGSRSTLKPIKMRKGVELQAIAPSLDLAILSSTYESRAWTYQERMLSSRCLYFTDWQVYFQCRSSLRSEDNEPVQIAKRHLVNPILEFETRPQAAKDYFWLDFFRCYDSVVRNYTQRQLSDDEDKLRAFSGIASTLDESGGGTFHYGLPGAILDLALLWIPAGPMEHYCPRKYDEASCTDYLPTWSWAGWQGAI</sequence>
<feature type="non-terminal residue" evidence="2">
    <location>
        <position position="347"/>
    </location>
</feature>
<dbReference type="InterPro" id="IPR010730">
    <property type="entry name" value="HET"/>
</dbReference>
<dbReference type="Pfam" id="PF06985">
    <property type="entry name" value="HET"/>
    <property type="match status" value="1"/>
</dbReference>
<protein>
    <submittedName>
        <fullName evidence="2">HET-domain-containing protein</fullName>
    </submittedName>
</protein>
<feature type="domain" description="Heterokaryon incompatibility" evidence="1">
    <location>
        <begin position="49"/>
        <end position="196"/>
    </location>
</feature>
<organism evidence="2 3">
    <name type="scientific">Zopfia rhizophila CBS 207.26</name>
    <dbReference type="NCBI Taxonomy" id="1314779"/>
    <lineage>
        <taxon>Eukaryota</taxon>
        <taxon>Fungi</taxon>
        <taxon>Dikarya</taxon>
        <taxon>Ascomycota</taxon>
        <taxon>Pezizomycotina</taxon>
        <taxon>Dothideomycetes</taxon>
        <taxon>Dothideomycetes incertae sedis</taxon>
        <taxon>Zopfiaceae</taxon>
        <taxon>Zopfia</taxon>
    </lineage>
</organism>
<dbReference type="AlphaFoldDB" id="A0A6A6EC48"/>
<evidence type="ECO:0000259" key="1">
    <source>
        <dbReference type="Pfam" id="PF06985"/>
    </source>
</evidence>
<dbReference type="PANTHER" id="PTHR33112:SF12">
    <property type="entry name" value="HETEROKARYON INCOMPATIBILITY DOMAIN-CONTAINING PROTEIN"/>
    <property type="match status" value="1"/>
</dbReference>
<dbReference type="PANTHER" id="PTHR33112">
    <property type="entry name" value="DOMAIN PROTEIN, PUTATIVE-RELATED"/>
    <property type="match status" value="1"/>
</dbReference>
<name>A0A6A6EC48_9PEZI</name>
<accession>A0A6A6EC48</accession>
<dbReference type="Proteomes" id="UP000800200">
    <property type="component" value="Unassembled WGS sequence"/>
</dbReference>
<reference evidence="2" key="1">
    <citation type="journal article" date="2020" name="Stud. Mycol.">
        <title>101 Dothideomycetes genomes: a test case for predicting lifestyles and emergence of pathogens.</title>
        <authorList>
            <person name="Haridas S."/>
            <person name="Albert R."/>
            <person name="Binder M."/>
            <person name="Bloem J."/>
            <person name="Labutti K."/>
            <person name="Salamov A."/>
            <person name="Andreopoulos B."/>
            <person name="Baker S."/>
            <person name="Barry K."/>
            <person name="Bills G."/>
            <person name="Bluhm B."/>
            <person name="Cannon C."/>
            <person name="Castanera R."/>
            <person name="Culley D."/>
            <person name="Daum C."/>
            <person name="Ezra D."/>
            <person name="Gonzalez J."/>
            <person name="Henrissat B."/>
            <person name="Kuo A."/>
            <person name="Liang C."/>
            <person name="Lipzen A."/>
            <person name="Lutzoni F."/>
            <person name="Magnuson J."/>
            <person name="Mondo S."/>
            <person name="Nolan M."/>
            <person name="Ohm R."/>
            <person name="Pangilinan J."/>
            <person name="Park H.-J."/>
            <person name="Ramirez L."/>
            <person name="Alfaro M."/>
            <person name="Sun H."/>
            <person name="Tritt A."/>
            <person name="Yoshinaga Y."/>
            <person name="Zwiers L.-H."/>
            <person name="Turgeon B."/>
            <person name="Goodwin S."/>
            <person name="Spatafora J."/>
            <person name="Crous P."/>
            <person name="Grigoriev I."/>
        </authorList>
    </citation>
    <scope>NUCLEOTIDE SEQUENCE</scope>
    <source>
        <strain evidence="2">CBS 207.26</strain>
    </source>
</reference>
<gene>
    <name evidence="2" type="ORF">K469DRAFT_566701</name>
</gene>